<dbReference type="AlphaFoldDB" id="A0A0A8J6J5"/>
<organism evidence="1">
    <name type="scientific">Escherichia coli</name>
    <dbReference type="NCBI Taxonomy" id="562"/>
    <lineage>
        <taxon>Bacteria</taxon>
        <taxon>Pseudomonadati</taxon>
        <taxon>Pseudomonadota</taxon>
        <taxon>Gammaproteobacteria</taxon>
        <taxon>Enterobacterales</taxon>
        <taxon>Enterobacteriaceae</taxon>
        <taxon>Escherichia</taxon>
    </lineage>
</organism>
<dbReference type="EMBL" id="AB812078">
    <property type="protein sequence ID" value="BAQ01999.1"/>
    <property type="molecule type" value="Genomic_DNA"/>
</dbReference>
<accession>A0A0A8J6J5</accession>
<sequence length="416" mass="48410">MNILDKKKNSTSFNYYKITTGLYIILTMYSLLVSIYLSIPLLLYGIITNKKGTPLFIALFFSILGYSFTPPFEFDLYRHYESYEYYLQYNEFLYPIKDFYLSFLFLIGKNLSLKKEFLYFISILIYYTSILTVVLKLKKNVPLTGTYFFIIFVLFILNNTVVEITGLRFTTALGFISLFIYYNYIESRKKTSYFFLFLSVLSHFSVIILPIVIILLRLLYKLFNSRLNAIIMIFTSVIAGLYFVEPIVAFAVIGVEKLFNIYIGAETYTSGLWGADRVTLHGFSQTGIMFENIKLGISILIPVIISITFILNKDYGKNELTKLFVACSIIFFIFIPFDTVYLRYQYLLIVTALIIFATKNYKFKYLDGQFIGISMIFLKISMQITVGLLSTYVFYIRGLKFDFINTNLVAVLFNIM</sequence>
<protein>
    <submittedName>
        <fullName evidence="1">O-antigen polymerase</fullName>
    </submittedName>
</protein>
<dbReference type="InterPro" id="IPR049458">
    <property type="entry name" value="EpsG-like"/>
</dbReference>
<dbReference type="Pfam" id="PF14897">
    <property type="entry name" value="EpsG"/>
    <property type="match status" value="1"/>
</dbReference>
<reference evidence="1" key="1">
    <citation type="journal article" date="2014" name="DNA Res.">
        <title>A complete view of the genetic diversity of the Escherichia coli O-antigen biosynthesis gene cluster.</title>
        <authorList>
            <person name="Iguchi A."/>
            <person name="Iyoda S."/>
            <person name="Kikuchi T."/>
            <person name="Ogura Y."/>
            <person name="Katsura K."/>
            <person name="Ohnishi M."/>
            <person name="Hayashi T."/>
            <person name="Thomson N.R."/>
        </authorList>
    </citation>
    <scope>NUCLEOTIDE SEQUENCE</scope>
    <source>
        <strain evidence="1">92-1250</strain>
    </source>
</reference>
<gene>
    <name evidence="1" type="primary">wzy</name>
</gene>
<proteinExistence type="predicted"/>
<name>A0A0A8J6J5_ECOLX</name>
<evidence type="ECO:0000313" key="1">
    <source>
        <dbReference type="EMBL" id="BAQ01999.1"/>
    </source>
</evidence>
<dbReference type="RefSeq" id="WP_053276574.1">
    <property type="nucleotide sequence ID" value="NZ_CP027371.1"/>
</dbReference>